<dbReference type="Proteomes" id="UP000436006">
    <property type="component" value="Unassembled WGS sequence"/>
</dbReference>
<proteinExistence type="predicted"/>
<evidence type="ECO:0000313" key="2">
    <source>
        <dbReference type="Proteomes" id="UP000436006"/>
    </source>
</evidence>
<evidence type="ECO:0000313" key="1">
    <source>
        <dbReference type="EMBL" id="MVM36348.1"/>
    </source>
</evidence>
<gene>
    <name evidence="1" type="ORF">GO755_40470</name>
</gene>
<keyword evidence="2" id="KW-1185">Reference proteome</keyword>
<reference evidence="1 2" key="1">
    <citation type="submission" date="2019-12" db="EMBL/GenBank/DDBJ databases">
        <title>Spirosoma sp. HMF4905 genome sequencing and assembly.</title>
        <authorList>
            <person name="Kang H."/>
            <person name="Cha I."/>
            <person name="Kim H."/>
            <person name="Joh K."/>
        </authorList>
    </citation>
    <scope>NUCLEOTIDE SEQUENCE [LARGE SCALE GENOMIC DNA]</scope>
    <source>
        <strain evidence="1 2">HMF4905</strain>
    </source>
</reference>
<sequence length="128" mass="13920">MSTGQKYSGKGDSTTLPEQTVKNELQAAVIAAMSANDGAIIIPRAYGGSSRPPVKIQANAFVDSLGDFAYLVEVRQAVRAWFCCYIPDDVHTSVPGPDLGRSTTLFQHLDELLNDLMVSAFERVLEEQ</sequence>
<protein>
    <submittedName>
        <fullName evidence="1">Uncharacterized protein</fullName>
    </submittedName>
</protein>
<dbReference type="EMBL" id="WPIN01000042">
    <property type="protein sequence ID" value="MVM36348.1"/>
    <property type="molecule type" value="Genomic_DNA"/>
</dbReference>
<accession>A0A7K1SRC4</accession>
<dbReference type="AlphaFoldDB" id="A0A7K1SRC4"/>
<name>A0A7K1SRC4_9BACT</name>
<dbReference type="RefSeq" id="WP_157591141.1">
    <property type="nucleotide sequence ID" value="NZ_WPIN01000042.1"/>
</dbReference>
<organism evidence="1 2">
    <name type="scientific">Spirosoma arboris</name>
    <dbReference type="NCBI Taxonomy" id="2682092"/>
    <lineage>
        <taxon>Bacteria</taxon>
        <taxon>Pseudomonadati</taxon>
        <taxon>Bacteroidota</taxon>
        <taxon>Cytophagia</taxon>
        <taxon>Cytophagales</taxon>
        <taxon>Cytophagaceae</taxon>
        <taxon>Spirosoma</taxon>
    </lineage>
</organism>
<comment type="caution">
    <text evidence="1">The sequence shown here is derived from an EMBL/GenBank/DDBJ whole genome shotgun (WGS) entry which is preliminary data.</text>
</comment>